<feature type="region of interest" description="Disordered" evidence="1">
    <location>
        <begin position="174"/>
        <end position="224"/>
    </location>
</feature>
<evidence type="ECO:0008006" key="4">
    <source>
        <dbReference type="Google" id="ProtNLM"/>
    </source>
</evidence>
<sequence>MATMYPIKLFPYPQPGYYRRTGSPEARVKNPEQFWNHSTRVIRWMGRNALRQLRQFELHGMPFPSEDELAAWILEACDPHAQKHFDADDVAEKVTSAARWALTAYDPGFYTRAAKGGSASIQITDEQLVSVQGLSHAEAARALNVSKSTIRRRREERGQLDADQVWIDARLAEEAQKEDSAPEDDAEPTAPVEEQIERVFEELDPQSKPWWSGGGDALRAQREAEGAARLMADLDDLLEV</sequence>
<keyword evidence="3" id="KW-1185">Reference proteome</keyword>
<protein>
    <recommendedName>
        <fullName evidence="4">Helix-turn-helix domain-containing protein</fullName>
    </recommendedName>
</protein>
<dbReference type="RefSeq" id="WP_322412085.1">
    <property type="nucleotide sequence ID" value="NZ_CP139779.1"/>
</dbReference>
<evidence type="ECO:0000256" key="1">
    <source>
        <dbReference type="SAM" id="MobiDB-lite"/>
    </source>
</evidence>
<evidence type="ECO:0000313" key="3">
    <source>
        <dbReference type="Proteomes" id="UP001324533"/>
    </source>
</evidence>
<proteinExistence type="predicted"/>
<organism evidence="2 3">
    <name type="scientific">Microbacterium invictum</name>
    <dbReference type="NCBI Taxonomy" id="515415"/>
    <lineage>
        <taxon>Bacteria</taxon>
        <taxon>Bacillati</taxon>
        <taxon>Actinomycetota</taxon>
        <taxon>Actinomycetes</taxon>
        <taxon>Micrococcales</taxon>
        <taxon>Microbacteriaceae</taxon>
        <taxon>Microbacterium</taxon>
    </lineage>
</organism>
<dbReference type="EMBL" id="CP139779">
    <property type="protein sequence ID" value="WQB71974.1"/>
    <property type="molecule type" value="Genomic_DNA"/>
</dbReference>
<evidence type="ECO:0000313" key="2">
    <source>
        <dbReference type="EMBL" id="WQB71974.1"/>
    </source>
</evidence>
<dbReference type="Proteomes" id="UP001324533">
    <property type="component" value="Chromosome"/>
</dbReference>
<accession>A0ABZ0VFS2</accession>
<reference evidence="2 3" key="1">
    <citation type="submission" date="2023-06" db="EMBL/GenBank/DDBJ databases">
        <title>Rock-solubilizing bacteria, Microbacterium invictum, promotes re-establishment of vegetation in rocky wasteland by accelerating rock bio-weathering and reshaping soil bacterial community.</title>
        <authorList>
            <person name="Liu C."/>
        </authorList>
    </citation>
    <scope>NUCLEOTIDE SEQUENCE [LARGE SCALE GENOMIC DNA]</scope>
    <source>
        <strain evidence="2 3">X-18</strain>
    </source>
</reference>
<gene>
    <name evidence="2" type="ORF">T9R20_08525</name>
</gene>
<name>A0ABZ0VFS2_9MICO</name>